<evidence type="ECO:0000259" key="2">
    <source>
        <dbReference type="Pfam" id="PF07589"/>
    </source>
</evidence>
<dbReference type="Proteomes" id="UP001606305">
    <property type="component" value="Unassembled WGS sequence"/>
</dbReference>
<reference evidence="3 4" key="1">
    <citation type="submission" date="2024-09" db="EMBL/GenBank/DDBJ databases">
        <title>Novel species of the genus Pelomonas and Roseateles isolated from streams.</title>
        <authorList>
            <person name="Lu H."/>
        </authorList>
    </citation>
    <scope>NUCLEOTIDE SEQUENCE [LARGE SCALE GENOMIC DNA]</scope>
    <source>
        <strain evidence="3 4">BYS96W</strain>
    </source>
</reference>
<dbReference type="NCBIfam" id="TIGR02595">
    <property type="entry name" value="PEP_CTERM"/>
    <property type="match status" value="1"/>
</dbReference>
<keyword evidence="4" id="KW-1185">Reference proteome</keyword>
<comment type="caution">
    <text evidence="3">The sequence shown here is derived from an EMBL/GenBank/DDBJ whole genome shotgun (WGS) entry which is preliminary data.</text>
</comment>
<feature type="signal peptide" evidence="1">
    <location>
        <begin position="1"/>
        <end position="20"/>
    </location>
</feature>
<evidence type="ECO:0000313" key="4">
    <source>
        <dbReference type="Proteomes" id="UP001606305"/>
    </source>
</evidence>
<gene>
    <name evidence="3" type="ORF">ACG00X_00095</name>
</gene>
<sequence>MKFRPLLIAAAALIAASAQAATVNFSGTIDAGPLTTETFFGSYDVDTSVLAGSGFESLSLTDFSLTFQLTSYALTAGATADYQDGVFLGLTYSYADAGKTLNMTSGSMDLTDAFLHYQTTGGIESSGGYRISAVPEPASLALVLAGLGTVGFVARRRQA</sequence>
<dbReference type="RefSeq" id="WP_394485734.1">
    <property type="nucleotide sequence ID" value="NZ_JBIGIA010000001.1"/>
</dbReference>
<feature type="domain" description="Ice-binding protein C-terminal" evidence="2">
    <location>
        <begin position="133"/>
        <end position="157"/>
    </location>
</feature>
<name>A0ABW7FZZ1_9BURK</name>
<dbReference type="InterPro" id="IPR013424">
    <property type="entry name" value="Ice-binding_C"/>
</dbReference>
<evidence type="ECO:0000256" key="1">
    <source>
        <dbReference type="SAM" id="SignalP"/>
    </source>
</evidence>
<evidence type="ECO:0000313" key="3">
    <source>
        <dbReference type="EMBL" id="MFG6455225.1"/>
    </source>
</evidence>
<dbReference type="Pfam" id="PF07589">
    <property type="entry name" value="PEP-CTERM"/>
    <property type="match status" value="1"/>
</dbReference>
<protein>
    <submittedName>
        <fullName evidence="3">PEP-CTERM sorting domain-containing protein</fullName>
    </submittedName>
</protein>
<feature type="chain" id="PRO_5047542711" evidence="1">
    <location>
        <begin position="21"/>
        <end position="159"/>
    </location>
</feature>
<keyword evidence="1" id="KW-0732">Signal</keyword>
<dbReference type="EMBL" id="JBIGIA010000001">
    <property type="protein sequence ID" value="MFG6455225.1"/>
    <property type="molecule type" value="Genomic_DNA"/>
</dbReference>
<proteinExistence type="predicted"/>
<organism evidence="3 4">
    <name type="scientific">Pelomonas nitida</name>
    <dbReference type="NCBI Taxonomy" id="3299027"/>
    <lineage>
        <taxon>Bacteria</taxon>
        <taxon>Pseudomonadati</taxon>
        <taxon>Pseudomonadota</taxon>
        <taxon>Betaproteobacteria</taxon>
        <taxon>Burkholderiales</taxon>
        <taxon>Sphaerotilaceae</taxon>
        <taxon>Roseateles</taxon>
    </lineage>
</organism>
<accession>A0ABW7FZZ1</accession>